<dbReference type="Pfam" id="PF13614">
    <property type="entry name" value="AAA_31"/>
    <property type="match status" value="1"/>
</dbReference>
<dbReference type="GO" id="GO:0005886">
    <property type="term" value="C:plasma membrane"/>
    <property type="evidence" value="ECO:0007669"/>
    <property type="project" value="TreeGrafter"/>
</dbReference>
<dbReference type="Gene3D" id="3.40.50.300">
    <property type="entry name" value="P-loop containing nucleotide triphosphate hydrolases"/>
    <property type="match status" value="1"/>
</dbReference>
<dbReference type="GO" id="GO:0004715">
    <property type="term" value="F:non-membrane spanning protein tyrosine kinase activity"/>
    <property type="evidence" value="ECO:0007669"/>
    <property type="project" value="UniProtKB-EC"/>
</dbReference>
<evidence type="ECO:0000313" key="8">
    <source>
        <dbReference type="EMBL" id="SOE00417.1"/>
    </source>
</evidence>
<dbReference type="Proteomes" id="UP000219482">
    <property type="component" value="Unassembled WGS sequence"/>
</dbReference>
<keyword evidence="5" id="KW-0829">Tyrosine-protein kinase</keyword>
<evidence type="ECO:0000259" key="7">
    <source>
        <dbReference type="Pfam" id="PF13614"/>
    </source>
</evidence>
<evidence type="ECO:0000256" key="3">
    <source>
        <dbReference type="ARBA" id="ARBA00022777"/>
    </source>
</evidence>
<feature type="domain" description="AAA" evidence="7">
    <location>
        <begin position="271"/>
        <end position="398"/>
    </location>
</feature>
<dbReference type="CDD" id="cd05387">
    <property type="entry name" value="BY-kinase"/>
    <property type="match status" value="1"/>
</dbReference>
<evidence type="ECO:0000256" key="2">
    <source>
        <dbReference type="ARBA" id="ARBA00022741"/>
    </source>
</evidence>
<reference evidence="9" key="1">
    <citation type="submission" date="2017-09" db="EMBL/GenBank/DDBJ databases">
        <authorList>
            <person name="Varghese N."/>
            <person name="Submissions S."/>
        </authorList>
    </citation>
    <scope>NUCLEOTIDE SEQUENCE [LARGE SCALE GENOMIC DNA]</scope>
    <source>
        <strain evidence="9">DSM 44270</strain>
    </source>
</reference>
<accession>A0A286GY00</accession>
<evidence type="ECO:0000256" key="4">
    <source>
        <dbReference type="ARBA" id="ARBA00022840"/>
    </source>
</evidence>
<evidence type="ECO:0000256" key="5">
    <source>
        <dbReference type="ARBA" id="ARBA00023137"/>
    </source>
</evidence>
<name>A0A286GY00_9ACTN</name>
<dbReference type="InterPro" id="IPR005702">
    <property type="entry name" value="Wzc-like_C"/>
</dbReference>
<keyword evidence="4" id="KW-0067">ATP-binding</keyword>
<dbReference type="NCBIfam" id="TIGR01007">
    <property type="entry name" value="eps_fam"/>
    <property type="match status" value="1"/>
</dbReference>
<keyword evidence="6" id="KW-1133">Transmembrane helix</keyword>
<dbReference type="OrthoDB" id="9812433at2"/>
<dbReference type="InterPro" id="IPR025669">
    <property type="entry name" value="AAA_dom"/>
</dbReference>
<keyword evidence="6" id="KW-0812">Transmembrane</keyword>
<proteinExistence type="predicted"/>
<keyword evidence="6" id="KW-0472">Membrane</keyword>
<keyword evidence="3" id="KW-0418">Kinase</keyword>
<dbReference type="EMBL" id="OCNK01000003">
    <property type="protein sequence ID" value="SOE00417.1"/>
    <property type="molecule type" value="Genomic_DNA"/>
</dbReference>
<dbReference type="GO" id="GO:0005524">
    <property type="term" value="F:ATP binding"/>
    <property type="evidence" value="ECO:0007669"/>
    <property type="project" value="UniProtKB-KW"/>
</dbReference>
<keyword evidence="2" id="KW-0547">Nucleotide-binding</keyword>
<evidence type="ECO:0000256" key="6">
    <source>
        <dbReference type="SAM" id="Phobius"/>
    </source>
</evidence>
<keyword evidence="1" id="KW-0808">Transferase</keyword>
<organism evidence="8 9">
    <name type="scientific">Blastococcus haudaquaticus</name>
    <dbReference type="NCBI Taxonomy" id="1938745"/>
    <lineage>
        <taxon>Bacteria</taxon>
        <taxon>Bacillati</taxon>
        <taxon>Actinomycetota</taxon>
        <taxon>Actinomycetes</taxon>
        <taxon>Geodermatophilales</taxon>
        <taxon>Geodermatophilaceae</taxon>
        <taxon>Blastococcus</taxon>
    </lineage>
</organism>
<dbReference type="SUPFAM" id="SSF52540">
    <property type="entry name" value="P-loop containing nucleoside triphosphate hydrolases"/>
    <property type="match status" value="1"/>
</dbReference>
<dbReference type="RefSeq" id="WP_097184323.1">
    <property type="nucleotide sequence ID" value="NZ_OCNK01000003.1"/>
</dbReference>
<dbReference type="InterPro" id="IPR027417">
    <property type="entry name" value="P-loop_NTPase"/>
</dbReference>
<evidence type="ECO:0000256" key="1">
    <source>
        <dbReference type="ARBA" id="ARBA00022679"/>
    </source>
</evidence>
<dbReference type="AlphaFoldDB" id="A0A286GY00"/>
<protein>
    <submittedName>
        <fullName evidence="8">Capsular exopolysaccharide family</fullName>
    </submittedName>
</protein>
<dbReference type="PANTHER" id="PTHR32309:SF31">
    <property type="entry name" value="CAPSULAR EXOPOLYSACCHARIDE FAMILY"/>
    <property type="match status" value="1"/>
</dbReference>
<sequence length="463" mass="48651">MGISRYAGSLLRRWYYLVIGLALGAAAAAGVLQLMTPQYASNTQLFVSTAGATDLSAVAQGEQFSQQRAASYAQLLIGRDLAALVIADLGLETTPDQLPSQISAQVLPETVILDVTVTDESPERALAIARSVGEQFSALVERLETPRGAAVAPVQVSVVAAPLLPSEPASPDPVRILAAGMFAGLLLGGLGAVARDRLDTSVREESEVTDAARVPVLGAIPDLVSRDVRIAEVTTGPVAEAYRLVRTNLKFVSVDARPRVLMVTSADQSEGKTTTTIQLGMALAQAGQNVLLIEADLRRPRLTRQLGLVAGAGLTSVLTETADVEDVLQPQGTAGLTVLAAGATPPNPGELLASDAMATLLGKLAESYDVVLVDAAPLLPVADSAGLAALVDGVILTVRWGSTPVDRLRRCRELLDRAGVAVLGAVLTFAPRRTARNYYYDGDDASTGWFRRTFAGRGRRNNR</sequence>
<dbReference type="InterPro" id="IPR050445">
    <property type="entry name" value="Bact_polysacc_biosynth/exp"/>
</dbReference>
<feature type="transmembrane region" description="Helical" evidence="6">
    <location>
        <begin position="14"/>
        <end position="35"/>
    </location>
</feature>
<evidence type="ECO:0000313" key="9">
    <source>
        <dbReference type="Proteomes" id="UP000219482"/>
    </source>
</evidence>
<gene>
    <name evidence="8" type="ORF">SAMN06272739_2583</name>
</gene>
<dbReference type="PANTHER" id="PTHR32309">
    <property type="entry name" value="TYROSINE-PROTEIN KINASE"/>
    <property type="match status" value="1"/>
</dbReference>
<keyword evidence="9" id="KW-1185">Reference proteome</keyword>